<feature type="transmembrane region" description="Helical" evidence="3">
    <location>
        <begin position="93"/>
        <end position="111"/>
    </location>
</feature>
<dbReference type="InterPro" id="IPR029787">
    <property type="entry name" value="Nucleotide_cyclase"/>
</dbReference>
<dbReference type="Proteomes" id="UP000520198">
    <property type="component" value="Unassembled WGS sequence"/>
</dbReference>
<evidence type="ECO:0000313" key="5">
    <source>
        <dbReference type="EMBL" id="NVD38609.1"/>
    </source>
</evidence>
<evidence type="ECO:0000256" key="3">
    <source>
        <dbReference type="SAM" id="Phobius"/>
    </source>
</evidence>
<dbReference type="PANTHER" id="PTHR45138:SF9">
    <property type="entry name" value="DIGUANYLATE CYCLASE DGCM-RELATED"/>
    <property type="match status" value="1"/>
</dbReference>
<dbReference type="PROSITE" id="PS50887">
    <property type="entry name" value="GGDEF"/>
    <property type="match status" value="1"/>
</dbReference>
<name>A0A7Y6UM45_9HYPH</name>
<gene>
    <name evidence="5" type="ORF">HT585_07080</name>
</gene>
<feature type="transmembrane region" description="Helical" evidence="3">
    <location>
        <begin position="193"/>
        <end position="215"/>
    </location>
</feature>
<feature type="transmembrane region" description="Helical" evidence="3">
    <location>
        <begin position="6"/>
        <end position="27"/>
    </location>
</feature>
<dbReference type="InterPro" id="IPR043128">
    <property type="entry name" value="Rev_trsase/Diguanyl_cyclase"/>
</dbReference>
<keyword evidence="6" id="KW-1185">Reference proteome</keyword>
<dbReference type="SMART" id="SM00267">
    <property type="entry name" value="GGDEF"/>
    <property type="match status" value="1"/>
</dbReference>
<dbReference type="SUPFAM" id="SSF55073">
    <property type="entry name" value="Nucleotide cyclase"/>
    <property type="match status" value="1"/>
</dbReference>
<dbReference type="CDD" id="cd01949">
    <property type="entry name" value="GGDEF"/>
    <property type="match status" value="1"/>
</dbReference>
<comment type="catalytic activity">
    <reaction evidence="2">
        <text>2 GTP = 3',3'-c-di-GMP + 2 diphosphate</text>
        <dbReference type="Rhea" id="RHEA:24898"/>
        <dbReference type="ChEBI" id="CHEBI:33019"/>
        <dbReference type="ChEBI" id="CHEBI:37565"/>
        <dbReference type="ChEBI" id="CHEBI:58805"/>
        <dbReference type="EC" id="2.7.7.65"/>
    </reaction>
</comment>
<dbReference type="FunFam" id="3.30.70.270:FF:000001">
    <property type="entry name" value="Diguanylate cyclase domain protein"/>
    <property type="match status" value="1"/>
</dbReference>
<dbReference type="InterPro" id="IPR050469">
    <property type="entry name" value="Diguanylate_Cyclase"/>
</dbReference>
<reference evidence="5 6" key="1">
    <citation type="submission" date="2020-06" db="EMBL/GenBank/DDBJ databases">
        <authorList>
            <person name="Grouzdev D.S."/>
        </authorList>
    </citation>
    <scope>NUCLEOTIDE SEQUENCE [LARGE SCALE GENOMIC DNA]</scope>
    <source>
        <strain evidence="5 6">HO-A22</strain>
    </source>
</reference>
<protein>
    <recommendedName>
        <fullName evidence="1">diguanylate cyclase</fullName>
        <ecNumber evidence="1">2.7.7.65</ecNumber>
    </recommendedName>
</protein>
<feature type="domain" description="GGDEF" evidence="4">
    <location>
        <begin position="251"/>
        <end position="384"/>
    </location>
</feature>
<organism evidence="5 6">
    <name type="scientific">Ensifer oleiphilus</name>
    <dbReference type="NCBI Taxonomy" id="2742698"/>
    <lineage>
        <taxon>Bacteria</taxon>
        <taxon>Pseudomonadati</taxon>
        <taxon>Pseudomonadota</taxon>
        <taxon>Alphaproteobacteria</taxon>
        <taxon>Hyphomicrobiales</taxon>
        <taxon>Rhizobiaceae</taxon>
        <taxon>Sinorhizobium/Ensifer group</taxon>
        <taxon>Ensifer</taxon>
    </lineage>
</organism>
<keyword evidence="3" id="KW-0812">Transmembrane</keyword>
<evidence type="ECO:0000256" key="1">
    <source>
        <dbReference type="ARBA" id="ARBA00012528"/>
    </source>
</evidence>
<dbReference type="EMBL" id="JABWDU010000002">
    <property type="protein sequence ID" value="NVD38609.1"/>
    <property type="molecule type" value="Genomic_DNA"/>
</dbReference>
<evidence type="ECO:0000259" key="4">
    <source>
        <dbReference type="PROSITE" id="PS50887"/>
    </source>
</evidence>
<dbReference type="NCBIfam" id="TIGR00254">
    <property type="entry name" value="GGDEF"/>
    <property type="match status" value="1"/>
</dbReference>
<dbReference type="EC" id="2.7.7.65" evidence="1"/>
<dbReference type="Gene3D" id="3.30.70.270">
    <property type="match status" value="1"/>
</dbReference>
<keyword evidence="3" id="KW-1133">Transmembrane helix</keyword>
<dbReference type="AlphaFoldDB" id="A0A7Y6UM45"/>
<feature type="transmembrane region" description="Helical" evidence="3">
    <location>
        <begin position="152"/>
        <end position="173"/>
    </location>
</feature>
<proteinExistence type="predicted"/>
<dbReference type="Pfam" id="PF00990">
    <property type="entry name" value="GGDEF"/>
    <property type="match status" value="1"/>
</dbReference>
<feature type="transmembrane region" description="Helical" evidence="3">
    <location>
        <begin position="63"/>
        <end position="81"/>
    </location>
</feature>
<evidence type="ECO:0000256" key="2">
    <source>
        <dbReference type="ARBA" id="ARBA00034247"/>
    </source>
</evidence>
<accession>A0A7Y6UM45</accession>
<dbReference type="PANTHER" id="PTHR45138">
    <property type="entry name" value="REGULATORY COMPONENTS OF SENSORY TRANSDUCTION SYSTEM"/>
    <property type="match status" value="1"/>
</dbReference>
<dbReference type="InterPro" id="IPR000160">
    <property type="entry name" value="GGDEF_dom"/>
</dbReference>
<dbReference type="GO" id="GO:0052621">
    <property type="term" value="F:diguanylate cyclase activity"/>
    <property type="evidence" value="ECO:0007669"/>
    <property type="project" value="UniProtKB-EC"/>
</dbReference>
<comment type="caution">
    <text evidence="5">The sequence shown here is derived from an EMBL/GenBank/DDBJ whole genome shotgun (WGS) entry which is preliminary data.</text>
</comment>
<dbReference type="RefSeq" id="WP_176352264.1">
    <property type="nucleotide sequence ID" value="NZ_JABWDU010000002.1"/>
</dbReference>
<evidence type="ECO:0000313" key="6">
    <source>
        <dbReference type="Proteomes" id="UP000520198"/>
    </source>
</evidence>
<feature type="transmembrane region" description="Helical" evidence="3">
    <location>
        <begin position="34"/>
        <end position="51"/>
    </location>
</feature>
<keyword evidence="3" id="KW-0472">Membrane</keyword>
<feature type="transmembrane region" description="Helical" evidence="3">
    <location>
        <begin position="123"/>
        <end position="140"/>
    </location>
</feature>
<sequence length="400" mass="43003">MGGAISLLAVNFVIAQIFTAAFLVIAAKSRSRRAALCCAGGFAVASLAAVFETVVPFTSTPRLFAIGAFASVLAGFCLLRFGLGVFYRVPANWQVLAAFFLASVALDLVIYPWPRGTLQHSALYQLPFFMIQAWSASVVIRSKRRSAADRVLLSLLALTAGYYVLKVFVAVAAGSGATAQDYVSSPFALISQALGAVLIVGTGLAILGVMVMEIVDDARARSEIDLLSGLFNRRGFTERVAPMLQRREGRLPGTLILADLDRFKLVNDSYGHHTGDEVIRQFARVLKDVMPNHAVAGRLGGEEFAVFLPSTELEEARVVAHGMRAAMMSQQIDGLAEQARVVTASFGVAAIAKDEPLEQTMQRADKALYAAKENGRNRVECAAAPQTVVNPQVPQWIGRP</sequence>